<sequence>MFNIKYLLLYLLIYGKNIVENANSPEGDRSSTLPGAGSTDSGNKTGIELSIKATAATNEFDHKKDGNTVTYTAKGGNGFKIVKQKNTEIWKAKDESEYATKVVLEGKGKKDKKVTIQLPNNTTRVFNRNSKGKPWTDVSPSAKDPVKTTCTTSASGANGQSPDQGSHGPTDKTNLTGSQSTTPPALGTGTGGGTENGEGGTGTGGSTTPKTGGGTESSSGGSPGTGGGGTGTGGGTTHTSGGGSTNESGQGGGGGTPANQANDPEQTKTPENTAKELKPEEYPKDIKVFKADPNDAANTAELTNTEYKVKKVDDYEYIYEFNDGVNCTLLKREEKEVWKFDSSKNSGKYPKSMTVMKETVFIDFDGSKEVYSKAGDEWFLNKSVTNMFNKGKSGGQ</sequence>
<dbReference type="Pfam" id="PF04385">
    <property type="entry name" value="FAINT"/>
    <property type="match status" value="2"/>
</dbReference>
<evidence type="ECO:0000256" key="1">
    <source>
        <dbReference type="SAM" id="MobiDB-lite"/>
    </source>
</evidence>
<accession>A0A976SKP7</accession>
<proteinExistence type="predicted"/>
<feature type="compositionally biased region" description="Gly residues" evidence="1">
    <location>
        <begin position="188"/>
        <end position="256"/>
    </location>
</feature>
<name>A0A976SKP7_THEOR</name>
<feature type="region of interest" description="Disordered" evidence="1">
    <location>
        <begin position="24"/>
        <end position="44"/>
    </location>
</feature>
<reference evidence="3" key="1">
    <citation type="submission" date="2022-07" db="EMBL/GenBank/DDBJ databases">
        <title>Evaluation of T. orientalis genome assembly methods using nanopore sequencing and analysis of variation between genomes.</title>
        <authorList>
            <person name="Yam J."/>
            <person name="Micallef M.L."/>
            <person name="Liu M."/>
            <person name="Djordjevic S.P."/>
            <person name="Bogema D.R."/>
            <person name="Jenkins C."/>
        </authorList>
    </citation>
    <scope>NUCLEOTIDE SEQUENCE</scope>
    <source>
        <strain evidence="3">Fish Creek</strain>
    </source>
</reference>
<evidence type="ECO:0000313" key="3">
    <source>
        <dbReference type="EMBL" id="UVC54346.1"/>
    </source>
</evidence>
<feature type="region of interest" description="Disordered" evidence="1">
    <location>
        <begin position="120"/>
        <end position="284"/>
    </location>
</feature>
<protein>
    <recommendedName>
        <fullName evidence="5">SfiI-subtelomeric related protein family member</fullName>
    </recommendedName>
</protein>
<evidence type="ECO:0000256" key="2">
    <source>
        <dbReference type="SAM" id="SignalP"/>
    </source>
</evidence>
<evidence type="ECO:0000313" key="4">
    <source>
        <dbReference type="Proteomes" id="UP000244803"/>
    </source>
</evidence>
<dbReference type="EMBL" id="CP056066">
    <property type="protein sequence ID" value="UVC54346.1"/>
    <property type="molecule type" value="Genomic_DNA"/>
</dbReference>
<dbReference type="InterPro" id="IPR007480">
    <property type="entry name" value="DUF529"/>
</dbReference>
<gene>
    <name evidence="3" type="ORF">MACJ_003886</name>
</gene>
<keyword evidence="2" id="KW-0732">Signal</keyword>
<feature type="chain" id="PRO_5037471269" description="SfiI-subtelomeric related protein family member" evidence="2">
    <location>
        <begin position="22"/>
        <end position="396"/>
    </location>
</feature>
<dbReference type="Proteomes" id="UP000244803">
    <property type="component" value="Chromosome 3"/>
</dbReference>
<dbReference type="AlphaFoldDB" id="A0A976SKP7"/>
<feature type="compositionally biased region" description="Polar residues" evidence="1">
    <location>
        <begin position="148"/>
        <end position="164"/>
    </location>
</feature>
<feature type="compositionally biased region" description="Basic and acidic residues" evidence="1">
    <location>
        <begin position="265"/>
        <end position="284"/>
    </location>
</feature>
<feature type="compositionally biased region" description="Polar residues" evidence="1">
    <location>
        <begin position="171"/>
        <end position="183"/>
    </location>
</feature>
<feature type="compositionally biased region" description="Polar residues" evidence="1">
    <location>
        <begin position="120"/>
        <end position="129"/>
    </location>
</feature>
<organism evidence="3 4">
    <name type="scientific">Theileria orientalis</name>
    <dbReference type="NCBI Taxonomy" id="68886"/>
    <lineage>
        <taxon>Eukaryota</taxon>
        <taxon>Sar</taxon>
        <taxon>Alveolata</taxon>
        <taxon>Apicomplexa</taxon>
        <taxon>Aconoidasida</taxon>
        <taxon>Piroplasmida</taxon>
        <taxon>Theileriidae</taxon>
        <taxon>Theileria</taxon>
    </lineage>
</organism>
<feature type="signal peptide" evidence="2">
    <location>
        <begin position="1"/>
        <end position="21"/>
    </location>
</feature>
<evidence type="ECO:0008006" key="5">
    <source>
        <dbReference type="Google" id="ProtNLM"/>
    </source>
</evidence>